<feature type="transmembrane region" description="Helical" evidence="1">
    <location>
        <begin position="448"/>
        <end position="468"/>
    </location>
</feature>
<keyword evidence="1" id="KW-0472">Membrane</keyword>
<evidence type="ECO:0000256" key="1">
    <source>
        <dbReference type="SAM" id="Phobius"/>
    </source>
</evidence>
<keyword evidence="3" id="KW-1185">Reference proteome</keyword>
<reference evidence="2" key="2">
    <citation type="submission" date="2020-09" db="EMBL/GenBank/DDBJ databases">
        <authorList>
            <person name="Sun Q."/>
            <person name="Zhou Y."/>
        </authorList>
    </citation>
    <scope>NUCLEOTIDE SEQUENCE</scope>
    <source>
        <strain evidence="2">CGMCC 1.12153</strain>
    </source>
</reference>
<evidence type="ECO:0000313" key="3">
    <source>
        <dbReference type="Proteomes" id="UP000660110"/>
    </source>
</evidence>
<keyword evidence="1" id="KW-1133">Transmembrane helix</keyword>
<dbReference type="Proteomes" id="UP000660110">
    <property type="component" value="Unassembled WGS sequence"/>
</dbReference>
<proteinExistence type="predicted"/>
<feature type="transmembrane region" description="Helical" evidence="1">
    <location>
        <begin position="127"/>
        <end position="154"/>
    </location>
</feature>
<feature type="transmembrane region" description="Helical" evidence="1">
    <location>
        <begin position="6"/>
        <end position="24"/>
    </location>
</feature>
<sequence length="469" mass="52409">MKKGSLFLYAAIINLYILLFYVTLEVESDFLLNVLSILGVLSLVFSLFYLTANKRILPFFLIGFAFFILLMSDSSLSEGILQGFRQMTSLIAILLIVPIISWMLDEEPYIEKIMSFAGDLLNTSRRFYFGIMVITQILSFFLLFGSIQTVYQFIQQLLGDRKGEAWENFKGTALLRAFSLCTLWVVSIPSFVFIVDFLDASLWLSMLQGAVISLFAVILAVVFSYFEEKHYNIDITSALKEEIDQAIGAQERGRLSREVIEFASMFVLIFGTIFFLHGVFGLEILVIIPPVILSYTFLYFVLKGRTARLKEKVEFYFTGYAQGKALQFSILLSVGLVIVALNLSGWGKMLIDGILVMEQAVPFINILSILPFVPIVLSFFGIGPLPVLVLVGGVLQNVALPYPPELLVLSITSGSVISALLSPFILPAIVLSSENGLSIFKNGFQFNILYAVAFYLFVQAYLQVVSIAL</sequence>
<protein>
    <submittedName>
        <fullName evidence="2">Uncharacterized protein</fullName>
    </submittedName>
</protein>
<dbReference type="EMBL" id="BMEL01000003">
    <property type="protein sequence ID" value="GGF27129.1"/>
    <property type="molecule type" value="Genomic_DNA"/>
</dbReference>
<feature type="transmembrane region" description="Helical" evidence="1">
    <location>
        <begin position="406"/>
        <end position="428"/>
    </location>
</feature>
<feature type="transmembrane region" description="Helical" evidence="1">
    <location>
        <begin position="201"/>
        <end position="226"/>
    </location>
</feature>
<organism evidence="2 3">
    <name type="scientific">Halobacillus andaensis</name>
    <dbReference type="NCBI Taxonomy" id="1176239"/>
    <lineage>
        <taxon>Bacteria</taxon>
        <taxon>Bacillati</taxon>
        <taxon>Bacillota</taxon>
        <taxon>Bacilli</taxon>
        <taxon>Bacillales</taxon>
        <taxon>Bacillaceae</taxon>
        <taxon>Halobacillus</taxon>
    </lineage>
</organism>
<feature type="transmembrane region" description="Helical" evidence="1">
    <location>
        <begin position="174"/>
        <end position="195"/>
    </location>
</feature>
<accession>A0A917B764</accession>
<feature type="transmembrane region" description="Helical" evidence="1">
    <location>
        <begin position="31"/>
        <end position="50"/>
    </location>
</feature>
<reference evidence="2" key="1">
    <citation type="journal article" date="2014" name="Int. J. Syst. Evol. Microbiol.">
        <title>Complete genome sequence of Corynebacterium casei LMG S-19264T (=DSM 44701T), isolated from a smear-ripened cheese.</title>
        <authorList>
            <consortium name="US DOE Joint Genome Institute (JGI-PGF)"/>
            <person name="Walter F."/>
            <person name="Albersmeier A."/>
            <person name="Kalinowski J."/>
            <person name="Ruckert C."/>
        </authorList>
    </citation>
    <scope>NUCLEOTIDE SEQUENCE</scope>
    <source>
        <strain evidence="2">CGMCC 1.12153</strain>
    </source>
</reference>
<dbReference type="AlphaFoldDB" id="A0A917B764"/>
<dbReference type="RefSeq" id="WP_188378094.1">
    <property type="nucleotide sequence ID" value="NZ_BMEL01000003.1"/>
</dbReference>
<comment type="caution">
    <text evidence="2">The sequence shown here is derived from an EMBL/GenBank/DDBJ whole genome shotgun (WGS) entry which is preliminary data.</text>
</comment>
<gene>
    <name evidence="2" type="ORF">GCM10010954_27710</name>
</gene>
<feature type="transmembrane region" description="Helical" evidence="1">
    <location>
        <begin position="323"/>
        <end position="343"/>
    </location>
</feature>
<feature type="transmembrane region" description="Helical" evidence="1">
    <location>
        <begin position="84"/>
        <end position="104"/>
    </location>
</feature>
<feature type="transmembrane region" description="Helical" evidence="1">
    <location>
        <begin position="284"/>
        <end position="302"/>
    </location>
</feature>
<evidence type="ECO:0000313" key="2">
    <source>
        <dbReference type="EMBL" id="GGF27129.1"/>
    </source>
</evidence>
<feature type="transmembrane region" description="Helical" evidence="1">
    <location>
        <begin position="363"/>
        <end position="394"/>
    </location>
</feature>
<feature type="transmembrane region" description="Helical" evidence="1">
    <location>
        <begin position="56"/>
        <end position="72"/>
    </location>
</feature>
<name>A0A917B764_HALAA</name>
<keyword evidence="1" id="KW-0812">Transmembrane</keyword>
<feature type="transmembrane region" description="Helical" evidence="1">
    <location>
        <begin position="259"/>
        <end position="278"/>
    </location>
</feature>